<dbReference type="SUPFAM" id="SSF51261">
    <property type="entry name" value="Duplicated hybrid motif"/>
    <property type="match status" value="1"/>
</dbReference>
<gene>
    <name evidence="4" type="ORF">ACFOOG_15635</name>
</gene>
<keyword evidence="5" id="KW-1185">Reference proteome</keyword>
<dbReference type="PROSITE" id="PS51257">
    <property type="entry name" value="PROKAR_LIPOPROTEIN"/>
    <property type="match status" value="1"/>
</dbReference>
<dbReference type="EMBL" id="JBHRYR010000011">
    <property type="protein sequence ID" value="MFC3854268.1"/>
    <property type="molecule type" value="Genomic_DNA"/>
</dbReference>
<organism evidence="4 5">
    <name type="scientific">Saccharospirillum mangrovi</name>
    <dbReference type="NCBI Taxonomy" id="2161747"/>
    <lineage>
        <taxon>Bacteria</taxon>
        <taxon>Pseudomonadati</taxon>
        <taxon>Pseudomonadota</taxon>
        <taxon>Gammaproteobacteria</taxon>
        <taxon>Oceanospirillales</taxon>
        <taxon>Saccharospirillaceae</taxon>
        <taxon>Saccharospirillum</taxon>
    </lineage>
</organism>
<dbReference type="PANTHER" id="PTHR21666:SF263">
    <property type="entry name" value="MUREIN HYDROLASE ACTIVATOR NLPD"/>
    <property type="match status" value="1"/>
</dbReference>
<dbReference type="InterPro" id="IPR011055">
    <property type="entry name" value="Dup_hybrid_motif"/>
</dbReference>
<reference evidence="5" key="1">
    <citation type="journal article" date="2019" name="Int. J. Syst. Evol. Microbiol.">
        <title>The Global Catalogue of Microorganisms (GCM) 10K type strain sequencing project: providing services to taxonomists for standard genome sequencing and annotation.</title>
        <authorList>
            <consortium name="The Broad Institute Genomics Platform"/>
            <consortium name="The Broad Institute Genome Sequencing Center for Infectious Disease"/>
            <person name="Wu L."/>
            <person name="Ma J."/>
        </authorList>
    </citation>
    <scope>NUCLEOTIDE SEQUENCE [LARGE SCALE GENOMIC DNA]</scope>
    <source>
        <strain evidence="5">IBRC 10765</strain>
    </source>
</reference>
<dbReference type="Gene3D" id="2.70.70.10">
    <property type="entry name" value="Glucose Permease (Domain IIA)"/>
    <property type="match status" value="1"/>
</dbReference>
<dbReference type="RefSeq" id="WP_380698385.1">
    <property type="nucleotide sequence ID" value="NZ_JBHRYR010000011.1"/>
</dbReference>
<evidence type="ECO:0000256" key="1">
    <source>
        <dbReference type="ARBA" id="ARBA00038420"/>
    </source>
</evidence>
<dbReference type="Proteomes" id="UP001595617">
    <property type="component" value="Unassembled WGS sequence"/>
</dbReference>
<feature type="domain" description="LysM" evidence="3">
    <location>
        <begin position="92"/>
        <end position="136"/>
    </location>
</feature>
<evidence type="ECO:0000259" key="3">
    <source>
        <dbReference type="PROSITE" id="PS51782"/>
    </source>
</evidence>
<dbReference type="PROSITE" id="PS51782">
    <property type="entry name" value="LYSM"/>
    <property type="match status" value="1"/>
</dbReference>
<dbReference type="Pfam" id="PF01476">
    <property type="entry name" value="LysM"/>
    <property type="match status" value="1"/>
</dbReference>
<dbReference type="InterPro" id="IPR036779">
    <property type="entry name" value="LysM_dom_sf"/>
</dbReference>
<accession>A0ABV8A0F2</accession>
<dbReference type="Gene3D" id="3.10.350.10">
    <property type="entry name" value="LysM domain"/>
    <property type="match status" value="1"/>
</dbReference>
<feature type="compositionally biased region" description="Low complexity" evidence="2">
    <location>
        <begin position="45"/>
        <end position="56"/>
    </location>
</feature>
<feature type="region of interest" description="Disordered" evidence="2">
    <location>
        <begin position="45"/>
        <end position="92"/>
    </location>
</feature>
<dbReference type="InterPro" id="IPR018392">
    <property type="entry name" value="LysM"/>
</dbReference>
<dbReference type="CDD" id="cd00118">
    <property type="entry name" value="LysM"/>
    <property type="match status" value="1"/>
</dbReference>
<protein>
    <submittedName>
        <fullName evidence="4">Peptidoglycan DD-metalloendopeptidase family protein</fullName>
    </submittedName>
</protein>
<dbReference type="CDD" id="cd12797">
    <property type="entry name" value="M23_peptidase"/>
    <property type="match status" value="1"/>
</dbReference>
<dbReference type="InterPro" id="IPR050570">
    <property type="entry name" value="Cell_wall_metabolism_enzyme"/>
</dbReference>
<dbReference type="Pfam" id="PF01551">
    <property type="entry name" value="Peptidase_M23"/>
    <property type="match status" value="1"/>
</dbReference>
<evidence type="ECO:0000313" key="4">
    <source>
        <dbReference type="EMBL" id="MFC3854268.1"/>
    </source>
</evidence>
<feature type="region of interest" description="Disordered" evidence="2">
    <location>
        <begin position="144"/>
        <end position="180"/>
    </location>
</feature>
<evidence type="ECO:0000256" key="2">
    <source>
        <dbReference type="SAM" id="MobiDB-lite"/>
    </source>
</evidence>
<dbReference type="SMART" id="SM00257">
    <property type="entry name" value="LysM"/>
    <property type="match status" value="1"/>
</dbReference>
<comment type="similarity">
    <text evidence="1">Belongs to the E.coli NlpD/Haemophilus LppB family.</text>
</comment>
<name>A0ABV8A0F2_9GAMM</name>
<sequence length="301" mass="32078">MSKKSSSMYEAFYRFSALLLLTLLIAGGCANNAQYVALEDIPGRASSAPAPSNSQPVRPRPSATESATSANRNAQSTAPNQSSSTRAEVRPQSYVVQRGDTLYSISFRYNLDFRRVAAANGINEPFTIVPGQVIRLIDDAPQTTITAAPTPPAPRVVEPTSPRQNVVTPPPSTSASSPAPSNWLWPVDGNIVRTFSDTPSGSKGIDISAAIGDSVRAAADGRVVYAGDGLRGYGNLIILEHAGRILSAYAFASVINVTEQQEVKQGDIIAAVGSRGDESLLHFEIRRDGRPVDPLTFLPRK</sequence>
<comment type="caution">
    <text evidence="4">The sequence shown here is derived from an EMBL/GenBank/DDBJ whole genome shotgun (WGS) entry which is preliminary data.</text>
</comment>
<dbReference type="PANTHER" id="PTHR21666">
    <property type="entry name" value="PEPTIDASE-RELATED"/>
    <property type="match status" value="1"/>
</dbReference>
<evidence type="ECO:0000313" key="5">
    <source>
        <dbReference type="Proteomes" id="UP001595617"/>
    </source>
</evidence>
<proteinExistence type="inferred from homology"/>
<feature type="compositionally biased region" description="Polar residues" evidence="2">
    <location>
        <begin position="63"/>
        <end position="86"/>
    </location>
</feature>
<dbReference type="InterPro" id="IPR016047">
    <property type="entry name" value="M23ase_b-sheet_dom"/>
</dbReference>